<sequence length="376" mass="42977">MSEQVSFFTLSRELRDMIYKFYLIGDGGGYSLNQQSGKLVTAEGHLINLALAYTCKTVASEMRNLPLQLNAIHITTTNDAERFYGSIYHFRFLSKLQAFYRNELPLVAQSCIDEQVLDEVRAVYPHMLPILHAIQQGHRNPHRLDGSWGEVPSMYRQWVAGILKLISKRPDFKHMISRTALKRLELSVDEIINMDQTPWVLPSETHLNEMSRALLGNPAPPGMPSQSFTLVLDGSPTPEATACVFKIAQRDAAWQTAFFPASASHAADQNYSSWGEMVQNPSYIMRGFPEAIRDITDMTSSLISCNFEPEVGGNKEELKKIRPTWTLENWRKEWAAHRPQDFSTEPPLPSWFNLRKEELGPVDEYEEVDDDDWDMF</sequence>
<dbReference type="Proteomes" id="UP000001471">
    <property type="component" value="Unassembled WGS sequence"/>
</dbReference>
<evidence type="ECO:0000313" key="2">
    <source>
        <dbReference type="Proteomes" id="UP000001471"/>
    </source>
</evidence>
<dbReference type="AlphaFoldDB" id="B2W851"/>
<dbReference type="OrthoDB" id="3664501at2759"/>
<gene>
    <name evidence="1" type="ORF">PTRG_05989</name>
</gene>
<name>B2W851_PYRTR</name>
<dbReference type="HOGENOM" id="CLU_038958_0_0_1"/>
<dbReference type="KEGG" id="ptrr:6344244"/>
<accession>B2W851</accession>
<reference evidence="2" key="1">
    <citation type="journal article" date="2013" name="G3 (Bethesda)">
        <title>Comparative genomics of a plant-pathogenic fungus, Pyrenophora tritici-repentis, reveals transduplication and the impact of repeat elements on pathogenicity and population divergence.</title>
        <authorList>
            <person name="Manning V.A."/>
            <person name="Pandelova I."/>
            <person name="Dhillon B."/>
            <person name="Wilhelm L.J."/>
            <person name="Goodwin S.B."/>
            <person name="Berlin A.M."/>
            <person name="Figueroa M."/>
            <person name="Freitag M."/>
            <person name="Hane J.K."/>
            <person name="Henrissat B."/>
            <person name="Holman W.H."/>
            <person name="Kodira C.D."/>
            <person name="Martin J."/>
            <person name="Oliver R.P."/>
            <person name="Robbertse B."/>
            <person name="Schackwitz W."/>
            <person name="Schwartz D.C."/>
            <person name="Spatafora J.W."/>
            <person name="Turgeon B.G."/>
            <person name="Yandava C."/>
            <person name="Young S."/>
            <person name="Zhou S."/>
            <person name="Zeng Q."/>
            <person name="Grigoriev I.V."/>
            <person name="Ma L.-J."/>
            <person name="Ciuffetti L.M."/>
        </authorList>
    </citation>
    <scope>NUCLEOTIDE SEQUENCE [LARGE SCALE GENOMIC DNA]</scope>
    <source>
        <strain evidence="2">Pt-1C-BFP</strain>
    </source>
</reference>
<evidence type="ECO:0000313" key="1">
    <source>
        <dbReference type="EMBL" id="EDU48909.1"/>
    </source>
</evidence>
<dbReference type="EMBL" id="DS231619">
    <property type="protein sequence ID" value="EDU48909.1"/>
    <property type="molecule type" value="Genomic_DNA"/>
</dbReference>
<dbReference type="InParanoid" id="B2W851"/>
<organism evidence="1 2">
    <name type="scientific">Pyrenophora tritici-repentis (strain Pt-1C-BFP)</name>
    <name type="common">Wheat tan spot fungus</name>
    <name type="synonym">Drechslera tritici-repentis</name>
    <dbReference type="NCBI Taxonomy" id="426418"/>
    <lineage>
        <taxon>Eukaryota</taxon>
        <taxon>Fungi</taxon>
        <taxon>Dikarya</taxon>
        <taxon>Ascomycota</taxon>
        <taxon>Pezizomycotina</taxon>
        <taxon>Dothideomycetes</taxon>
        <taxon>Pleosporomycetidae</taxon>
        <taxon>Pleosporales</taxon>
        <taxon>Pleosporineae</taxon>
        <taxon>Pleosporaceae</taxon>
        <taxon>Pyrenophora</taxon>
    </lineage>
</organism>
<proteinExistence type="predicted"/>
<dbReference type="GeneID" id="6344244"/>
<protein>
    <submittedName>
        <fullName evidence="1">Uncharacterized protein</fullName>
    </submittedName>
</protein>